<organism evidence="2 3">
    <name type="scientific">Arabidopsis arenosa</name>
    <name type="common">Sand rock-cress</name>
    <name type="synonym">Cardaminopsis arenosa</name>
    <dbReference type="NCBI Taxonomy" id="38785"/>
    <lineage>
        <taxon>Eukaryota</taxon>
        <taxon>Viridiplantae</taxon>
        <taxon>Streptophyta</taxon>
        <taxon>Embryophyta</taxon>
        <taxon>Tracheophyta</taxon>
        <taxon>Spermatophyta</taxon>
        <taxon>Magnoliopsida</taxon>
        <taxon>eudicotyledons</taxon>
        <taxon>Gunneridae</taxon>
        <taxon>Pentapetalae</taxon>
        <taxon>rosids</taxon>
        <taxon>malvids</taxon>
        <taxon>Brassicales</taxon>
        <taxon>Brassicaceae</taxon>
        <taxon>Camelineae</taxon>
        <taxon>Arabidopsis</taxon>
    </lineage>
</organism>
<sequence>MLEIYRRAITFPLRNLRSKSRIPSQRSYDGNKFTHFLPLYSPISPPPPQFPPPRHQRTARIPMNSSSDKVSVVLCSAQCGL</sequence>
<keyword evidence="3" id="KW-1185">Reference proteome</keyword>
<proteinExistence type="predicted"/>
<name>A0A8S2B4V8_ARAAE</name>
<evidence type="ECO:0000313" key="2">
    <source>
        <dbReference type="EMBL" id="CAE6214247.1"/>
    </source>
</evidence>
<dbReference type="AlphaFoldDB" id="A0A8S2B4V8"/>
<reference evidence="2" key="1">
    <citation type="submission" date="2021-01" db="EMBL/GenBank/DDBJ databases">
        <authorList>
            <person name="Bezrukov I."/>
        </authorList>
    </citation>
    <scope>NUCLEOTIDE SEQUENCE</scope>
</reference>
<gene>
    <name evidence="2" type="ORF">AARE701A_LOCUS20284</name>
</gene>
<feature type="region of interest" description="Disordered" evidence="1">
    <location>
        <begin position="44"/>
        <end position="65"/>
    </location>
</feature>
<dbReference type="EMBL" id="LR999458">
    <property type="protein sequence ID" value="CAE6214247.1"/>
    <property type="molecule type" value="Genomic_DNA"/>
</dbReference>
<accession>A0A8S2B4V8</accession>
<protein>
    <submittedName>
        <fullName evidence="2">Uncharacterized protein</fullName>
    </submittedName>
</protein>
<feature type="compositionally biased region" description="Pro residues" evidence="1">
    <location>
        <begin position="44"/>
        <end position="53"/>
    </location>
</feature>
<dbReference type="Proteomes" id="UP000682877">
    <property type="component" value="Chromosome 8"/>
</dbReference>
<evidence type="ECO:0000313" key="3">
    <source>
        <dbReference type="Proteomes" id="UP000682877"/>
    </source>
</evidence>
<evidence type="ECO:0000256" key="1">
    <source>
        <dbReference type="SAM" id="MobiDB-lite"/>
    </source>
</evidence>